<evidence type="ECO:0000313" key="3">
    <source>
        <dbReference type="RefSeq" id="XP_023163428.1"/>
    </source>
</evidence>
<dbReference type="AlphaFoldDB" id="A0A6J1LJC9"/>
<feature type="chain" id="PRO_5026841459" evidence="1">
    <location>
        <begin position="21"/>
        <end position="107"/>
    </location>
</feature>
<reference evidence="3" key="1">
    <citation type="submission" date="2025-08" db="UniProtKB">
        <authorList>
            <consortium name="RefSeq"/>
        </authorList>
    </citation>
    <scope>IDENTIFICATION</scope>
    <source>
        <strain evidence="3">15085-1641.00</strain>
        <tissue evidence="3">Whole body</tissue>
    </source>
</reference>
<organism evidence="2 3">
    <name type="scientific">Drosophila hydei</name>
    <name type="common">Fruit fly</name>
    <dbReference type="NCBI Taxonomy" id="7224"/>
    <lineage>
        <taxon>Eukaryota</taxon>
        <taxon>Metazoa</taxon>
        <taxon>Ecdysozoa</taxon>
        <taxon>Arthropoda</taxon>
        <taxon>Hexapoda</taxon>
        <taxon>Insecta</taxon>
        <taxon>Pterygota</taxon>
        <taxon>Neoptera</taxon>
        <taxon>Endopterygota</taxon>
        <taxon>Diptera</taxon>
        <taxon>Brachycera</taxon>
        <taxon>Muscomorpha</taxon>
        <taxon>Ephydroidea</taxon>
        <taxon>Drosophilidae</taxon>
        <taxon>Drosophila</taxon>
    </lineage>
</organism>
<proteinExistence type="predicted"/>
<accession>A0A6J1LJC9</accession>
<name>A0A6J1LJC9_DROHY</name>
<gene>
    <name evidence="3" type="primary">LOC111594393</name>
</gene>
<feature type="signal peptide" evidence="1">
    <location>
        <begin position="1"/>
        <end position="20"/>
    </location>
</feature>
<evidence type="ECO:0000256" key="1">
    <source>
        <dbReference type="SAM" id="SignalP"/>
    </source>
</evidence>
<dbReference type="RefSeq" id="XP_023163428.1">
    <property type="nucleotide sequence ID" value="XM_023307660.1"/>
</dbReference>
<keyword evidence="1" id="KW-0732">Signal</keyword>
<sequence>MKRAIQTLIFSAALPALAASASNLENNNLDSQSGRQNTNAPNFVRLVIMRLIYGIASTMGLEDRLEDTFNGAFIPPSADNLFDIGGGDGDGDGEGLLSNIFDGDDYL</sequence>
<keyword evidence="2" id="KW-1185">Reference proteome</keyword>
<dbReference type="OrthoDB" id="7871903at2759"/>
<protein>
    <submittedName>
        <fullName evidence="3">Uncharacterized protein LOC111594393</fullName>
    </submittedName>
</protein>
<dbReference type="KEGG" id="dhe:111594393"/>
<dbReference type="GeneID" id="111594393"/>
<evidence type="ECO:0000313" key="2">
    <source>
        <dbReference type="Proteomes" id="UP000504633"/>
    </source>
</evidence>
<dbReference type="Proteomes" id="UP000504633">
    <property type="component" value="Unplaced"/>
</dbReference>